<organism evidence="10 11">
    <name type="scientific">Drosophila arizonae</name>
    <name type="common">Fruit fly</name>
    <dbReference type="NCBI Taxonomy" id="7263"/>
    <lineage>
        <taxon>Eukaryota</taxon>
        <taxon>Metazoa</taxon>
        <taxon>Ecdysozoa</taxon>
        <taxon>Arthropoda</taxon>
        <taxon>Hexapoda</taxon>
        <taxon>Insecta</taxon>
        <taxon>Pterygota</taxon>
        <taxon>Neoptera</taxon>
        <taxon>Endopterygota</taxon>
        <taxon>Diptera</taxon>
        <taxon>Brachycera</taxon>
        <taxon>Muscomorpha</taxon>
        <taxon>Ephydroidea</taxon>
        <taxon>Drosophilidae</taxon>
        <taxon>Drosophila</taxon>
    </lineage>
</organism>
<evidence type="ECO:0000256" key="8">
    <source>
        <dbReference type="ARBA" id="ARBA00023136"/>
    </source>
</evidence>
<accession>A0ABM1NLT0</accession>
<evidence type="ECO:0000256" key="3">
    <source>
        <dbReference type="ARBA" id="ARBA00022448"/>
    </source>
</evidence>
<feature type="transmembrane region" description="Helical" evidence="9">
    <location>
        <begin position="33"/>
        <end position="55"/>
    </location>
</feature>
<keyword evidence="10" id="KW-1185">Reference proteome</keyword>
<proteinExistence type="inferred from homology"/>
<dbReference type="PANTHER" id="PTHR12263">
    <property type="entry name" value="VACUOLAR ATP SYNTHASE SUBUNIT H"/>
    <property type="match status" value="1"/>
</dbReference>
<keyword evidence="5" id="KW-0375">Hydrogen ion transport</keyword>
<dbReference type="Proteomes" id="UP000694904">
    <property type="component" value="Chromosome 2"/>
</dbReference>
<sequence length="88" mass="10360">MNKYLSLIIFTVFWALFAIIGCIVAIRFKERSIIRCCVLLTAACCWIVWLVTFVMQMNPLVGPRMHQPVLMAMMSYWKRSYMHDKPDP</sequence>
<comment type="subcellular location">
    <subcellularLocation>
        <location evidence="1">Endomembrane system</location>
        <topology evidence="1">Multi-pass membrane protein</topology>
    </subcellularLocation>
</comment>
<evidence type="ECO:0000256" key="4">
    <source>
        <dbReference type="ARBA" id="ARBA00022692"/>
    </source>
</evidence>
<dbReference type="PANTHER" id="PTHR12263:SF0">
    <property type="entry name" value="V-TYPE PROTON ATPASE SUBUNIT"/>
    <property type="match status" value="1"/>
</dbReference>
<name>A0ABM1NLT0_DROAR</name>
<keyword evidence="4 9" id="KW-0812">Transmembrane</keyword>
<dbReference type="InterPro" id="IPR008389">
    <property type="entry name" value="ATPase_V0-cplx_e1/e2_su"/>
</dbReference>
<feature type="transmembrane region" description="Helical" evidence="9">
    <location>
        <begin position="6"/>
        <end position="26"/>
    </location>
</feature>
<dbReference type="RefSeq" id="XP_017855916.1">
    <property type="nucleotide sequence ID" value="XM_018000427.1"/>
</dbReference>
<reference evidence="10" key="2">
    <citation type="journal article" date="2016" name="G3 (Bethesda)">
        <title>Genome Evolution in Three Species of Cactophilic Drosophila.</title>
        <authorList>
            <person name="Sanchez-Flores A."/>
            <person name="Penazola F."/>
            <person name="Carpinteyro-Ponce J."/>
            <person name="Nazario-Yepiz N."/>
            <person name="Abreu-Goodger C."/>
            <person name="Machado C.A."/>
            <person name="Markow T.A."/>
        </authorList>
    </citation>
    <scope>NUCLEOTIDE SEQUENCE [LARGE SCALE GENOMIC DNA]</scope>
</reference>
<evidence type="ECO:0000313" key="10">
    <source>
        <dbReference type="Proteomes" id="UP000694904"/>
    </source>
</evidence>
<evidence type="ECO:0000256" key="2">
    <source>
        <dbReference type="ARBA" id="ARBA00008328"/>
    </source>
</evidence>
<evidence type="ECO:0000256" key="1">
    <source>
        <dbReference type="ARBA" id="ARBA00004127"/>
    </source>
</evidence>
<reference evidence="11" key="3">
    <citation type="submission" date="2025-08" db="UniProtKB">
        <authorList>
            <consortium name="RefSeq"/>
        </authorList>
    </citation>
    <scope>IDENTIFICATION</scope>
    <source>
        <tissue evidence="11">Whole organism</tissue>
    </source>
</reference>
<keyword evidence="8 9" id="KW-0472">Membrane</keyword>
<keyword evidence="3" id="KW-0813">Transport</keyword>
<evidence type="ECO:0000313" key="11">
    <source>
        <dbReference type="RefSeq" id="XP_017855916.1"/>
    </source>
</evidence>
<evidence type="ECO:0000256" key="6">
    <source>
        <dbReference type="ARBA" id="ARBA00022989"/>
    </source>
</evidence>
<dbReference type="PROSITE" id="PS51257">
    <property type="entry name" value="PROKAR_LIPOPROTEIN"/>
    <property type="match status" value="1"/>
</dbReference>
<keyword evidence="6 9" id="KW-1133">Transmembrane helix</keyword>
<gene>
    <name evidence="11" type="primary">LOC108608839</name>
</gene>
<protein>
    <submittedName>
        <fullName evidence="11">V-type proton ATPase subunit e 2</fullName>
    </submittedName>
</protein>
<reference evidence="10" key="1">
    <citation type="journal article" date="1997" name="Nucleic Acids Res.">
        <title>tRNAscan-SE: a program for improved detection of transfer RNA genes in genomic sequence.</title>
        <authorList>
            <person name="Lowe T.M."/>
            <person name="Eddy S.R."/>
        </authorList>
    </citation>
    <scope>NUCLEOTIDE SEQUENCE [LARGE SCALE GENOMIC DNA]</scope>
</reference>
<evidence type="ECO:0000256" key="9">
    <source>
        <dbReference type="SAM" id="Phobius"/>
    </source>
</evidence>
<dbReference type="Pfam" id="PF05493">
    <property type="entry name" value="ATP_synt_H"/>
    <property type="match status" value="1"/>
</dbReference>
<dbReference type="GeneID" id="108608839"/>
<comment type="similarity">
    <text evidence="2">Belongs to the V-ATPase e1/e2 subunit family.</text>
</comment>
<evidence type="ECO:0000256" key="5">
    <source>
        <dbReference type="ARBA" id="ARBA00022781"/>
    </source>
</evidence>
<keyword evidence="7" id="KW-0406">Ion transport</keyword>
<evidence type="ECO:0000256" key="7">
    <source>
        <dbReference type="ARBA" id="ARBA00023065"/>
    </source>
</evidence>